<evidence type="ECO:0000256" key="9">
    <source>
        <dbReference type="ARBA" id="ARBA00023315"/>
    </source>
</evidence>
<sequence>MLIERIGPMDLTVLVADRGAVPTNLGVVLLFDESAPAPAELLELMRTRIARIPRLRQVLRRTPVGCGRPVWADDPSFTVDRHVAVIEVPDGEVLGVAASLLCRPFDPRRPLWRAVVTTGAGRNALIVVAHHVVVDGIGGLAVLAALADEWPSAGPHRPFPLPVPSARALASDATRARLRALGSVPGDLRRAVAGLRELGGRPRRAERISLVRPTSDRRALASVTVPLDRVVAAAHRAGGTVNDVVLCAVTGAMTAVLRARGEHPGQLVVSVPVSGRSSAGPDRLGNNTGVRPIAVPTVLDEEIRLAAIVATTREQRRSAQRAASAGPLGVAFRALGRTGLLRVFIDHQRLVHTFETNLRGPGTVMHLAGRRVSELVPMVVTPGNTGVTFAALSYAGALTVTVIADPVIVPEHDALATAVQRTFTILTCEPGSRQAPLR</sequence>
<dbReference type="InterPro" id="IPR023213">
    <property type="entry name" value="CAT-like_dom_sf"/>
</dbReference>
<evidence type="ECO:0000259" key="11">
    <source>
        <dbReference type="Pfam" id="PF03007"/>
    </source>
</evidence>
<comment type="pathway">
    <text evidence="1">Glycerolipid metabolism; triacylglycerol biosynthesis.</text>
</comment>
<keyword evidence="8" id="KW-0443">Lipid metabolism</keyword>
<keyword evidence="14" id="KW-1185">Reference proteome</keyword>
<dbReference type="RefSeq" id="WP_133871457.1">
    <property type="nucleotide sequence ID" value="NZ_BOMD01000101.1"/>
</dbReference>
<dbReference type="Pfam" id="PF06974">
    <property type="entry name" value="WS_DGAT_C"/>
    <property type="match status" value="1"/>
</dbReference>
<protein>
    <recommendedName>
        <fullName evidence="4">diacylglycerol O-acyltransferase</fullName>
        <ecNumber evidence="4">2.3.1.20</ecNumber>
    </recommendedName>
</protein>
<dbReference type="UniPathway" id="UPA00282"/>
<dbReference type="GO" id="GO:0005886">
    <property type="term" value="C:plasma membrane"/>
    <property type="evidence" value="ECO:0007669"/>
    <property type="project" value="TreeGrafter"/>
</dbReference>
<dbReference type="Pfam" id="PF03007">
    <property type="entry name" value="WS_DGAT_cat"/>
    <property type="match status" value="1"/>
</dbReference>
<dbReference type="GO" id="GO:0006071">
    <property type="term" value="P:glycerol metabolic process"/>
    <property type="evidence" value="ECO:0007669"/>
    <property type="project" value="UniProtKB-KW"/>
</dbReference>
<dbReference type="SUPFAM" id="SSF52777">
    <property type="entry name" value="CoA-dependent acyltransferases"/>
    <property type="match status" value="2"/>
</dbReference>
<gene>
    <name evidence="13" type="ORF">C8E87_0327</name>
</gene>
<keyword evidence="7" id="KW-0319">Glycerol metabolism</keyword>
<accession>A0A4R6JQ52</accession>
<proteinExistence type="inferred from homology"/>
<dbReference type="GO" id="GO:0004144">
    <property type="term" value="F:diacylglycerol O-acyltransferase activity"/>
    <property type="evidence" value="ECO:0007669"/>
    <property type="project" value="UniProtKB-EC"/>
</dbReference>
<evidence type="ECO:0000313" key="14">
    <source>
        <dbReference type="Proteomes" id="UP000294901"/>
    </source>
</evidence>
<evidence type="ECO:0000256" key="8">
    <source>
        <dbReference type="ARBA" id="ARBA00023098"/>
    </source>
</evidence>
<evidence type="ECO:0000256" key="10">
    <source>
        <dbReference type="ARBA" id="ARBA00048109"/>
    </source>
</evidence>
<organism evidence="13 14">
    <name type="scientific">Paractinoplanes brasiliensis</name>
    <dbReference type="NCBI Taxonomy" id="52695"/>
    <lineage>
        <taxon>Bacteria</taxon>
        <taxon>Bacillati</taxon>
        <taxon>Actinomycetota</taxon>
        <taxon>Actinomycetes</taxon>
        <taxon>Micromonosporales</taxon>
        <taxon>Micromonosporaceae</taxon>
        <taxon>Paractinoplanes</taxon>
    </lineage>
</organism>
<dbReference type="EC" id="2.3.1.20" evidence="4"/>
<comment type="similarity">
    <text evidence="3">Belongs to the long-chain O-acyltransferase family.</text>
</comment>
<dbReference type="Gene3D" id="3.30.559.30">
    <property type="entry name" value="Nonribosomal peptide synthetase, condensation domain"/>
    <property type="match status" value="1"/>
</dbReference>
<dbReference type="GO" id="GO:0019432">
    <property type="term" value="P:triglyceride biosynthetic process"/>
    <property type="evidence" value="ECO:0007669"/>
    <property type="project" value="UniProtKB-UniPathway"/>
</dbReference>
<dbReference type="InterPro" id="IPR045034">
    <property type="entry name" value="O-acyltransferase_WSD1-like"/>
</dbReference>
<feature type="domain" description="O-acyltransferase WSD1 C-terminal" evidence="12">
    <location>
        <begin position="285"/>
        <end position="426"/>
    </location>
</feature>
<reference evidence="13 14" key="1">
    <citation type="submission" date="2019-03" db="EMBL/GenBank/DDBJ databases">
        <title>Sequencing the genomes of 1000 actinobacteria strains.</title>
        <authorList>
            <person name="Klenk H.-P."/>
        </authorList>
    </citation>
    <scope>NUCLEOTIDE SEQUENCE [LARGE SCALE GENOMIC DNA]</scope>
    <source>
        <strain evidence="13 14">DSM 43805</strain>
    </source>
</reference>
<evidence type="ECO:0000256" key="6">
    <source>
        <dbReference type="ARBA" id="ARBA00022679"/>
    </source>
</evidence>
<dbReference type="Proteomes" id="UP000294901">
    <property type="component" value="Unassembled WGS sequence"/>
</dbReference>
<evidence type="ECO:0000259" key="12">
    <source>
        <dbReference type="Pfam" id="PF06974"/>
    </source>
</evidence>
<dbReference type="PANTHER" id="PTHR31650:SF1">
    <property type="entry name" value="WAX ESTER SYNTHASE_DIACYLGLYCEROL ACYLTRANSFERASE 4-RELATED"/>
    <property type="match status" value="1"/>
</dbReference>
<feature type="domain" description="O-acyltransferase WSD1-like N-terminal" evidence="11">
    <location>
        <begin position="8"/>
        <end position="245"/>
    </location>
</feature>
<dbReference type="AlphaFoldDB" id="A0A4R6JQ52"/>
<evidence type="ECO:0000256" key="5">
    <source>
        <dbReference type="ARBA" id="ARBA00022516"/>
    </source>
</evidence>
<comment type="caution">
    <text evidence="13">The sequence shown here is derived from an EMBL/GenBank/DDBJ whole genome shotgun (WGS) entry which is preliminary data.</text>
</comment>
<evidence type="ECO:0000256" key="7">
    <source>
        <dbReference type="ARBA" id="ARBA00022798"/>
    </source>
</evidence>
<name>A0A4R6JQ52_9ACTN</name>
<keyword evidence="9 13" id="KW-0012">Acyltransferase</keyword>
<evidence type="ECO:0000256" key="3">
    <source>
        <dbReference type="ARBA" id="ARBA00009587"/>
    </source>
</evidence>
<dbReference type="InterPro" id="IPR009721">
    <property type="entry name" value="O-acyltransferase_WSD1_C"/>
</dbReference>
<dbReference type="GO" id="GO:0051701">
    <property type="term" value="P:biological process involved in interaction with host"/>
    <property type="evidence" value="ECO:0007669"/>
    <property type="project" value="TreeGrafter"/>
</dbReference>
<dbReference type="OrthoDB" id="9810950at2"/>
<dbReference type="PANTHER" id="PTHR31650">
    <property type="entry name" value="O-ACYLTRANSFERASE (WSD1-LIKE) FAMILY PROTEIN"/>
    <property type="match status" value="1"/>
</dbReference>
<evidence type="ECO:0000313" key="13">
    <source>
        <dbReference type="EMBL" id="TDO36745.1"/>
    </source>
</evidence>
<dbReference type="Gene3D" id="3.30.559.10">
    <property type="entry name" value="Chloramphenicol acetyltransferase-like domain"/>
    <property type="match status" value="1"/>
</dbReference>
<keyword evidence="6 13" id="KW-0808">Transferase</keyword>
<evidence type="ECO:0000256" key="1">
    <source>
        <dbReference type="ARBA" id="ARBA00004771"/>
    </source>
</evidence>
<comment type="catalytic activity">
    <reaction evidence="10">
        <text>an acyl-CoA + a 1,2-diacyl-sn-glycerol = a triacyl-sn-glycerol + CoA</text>
        <dbReference type="Rhea" id="RHEA:10868"/>
        <dbReference type="ChEBI" id="CHEBI:17815"/>
        <dbReference type="ChEBI" id="CHEBI:57287"/>
        <dbReference type="ChEBI" id="CHEBI:58342"/>
        <dbReference type="ChEBI" id="CHEBI:64615"/>
        <dbReference type="EC" id="2.3.1.20"/>
    </reaction>
</comment>
<dbReference type="GO" id="GO:0071731">
    <property type="term" value="P:response to nitric oxide"/>
    <property type="evidence" value="ECO:0007669"/>
    <property type="project" value="TreeGrafter"/>
</dbReference>
<keyword evidence="5" id="KW-0444">Lipid biosynthesis</keyword>
<dbReference type="GO" id="GO:0001666">
    <property type="term" value="P:response to hypoxia"/>
    <property type="evidence" value="ECO:0007669"/>
    <property type="project" value="TreeGrafter"/>
</dbReference>
<comment type="pathway">
    <text evidence="2">Lipid metabolism.</text>
</comment>
<dbReference type="InterPro" id="IPR004255">
    <property type="entry name" value="O-acyltransferase_WSD1_N"/>
</dbReference>
<dbReference type="EMBL" id="SNWR01000001">
    <property type="protein sequence ID" value="TDO36745.1"/>
    <property type="molecule type" value="Genomic_DNA"/>
</dbReference>
<evidence type="ECO:0000256" key="4">
    <source>
        <dbReference type="ARBA" id="ARBA00013244"/>
    </source>
</evidence>
<evidence type="ECO:0000256" key="2">
    <source>
        <dbReference type="ARBA" id="ARBA00005189"/>
    </source>
</evidence>